<evidence type="ECO:0000313" key="2">
    <source>
        <dbReference type="Proteomes" id="UP001234297"/>
    </source>
</evidence>
<evidence type="ECO:0000313" key="1">
    <source>
        <dbReference type="EMBL" id="KAJ8633548.1"/>
    </source>
</evidence>
<proteinExistence type="predicted"/>
<protein>
    <submittedName>
        <fullName evidence="1">Uncharacterized protein</fullName>
    </submittedName>
</protein>
<sequence>MFRASVSKTNGLHLYISEGTNPAARNEQEKPMLQRMPSHGLSQDNSCALREKHKEEVVHATPVREFPTVNLHEDNDLEFSEAPNHVVIDQSIGADHVVDEIMYDPTVEDEIAFDRCEHAQESNMSQTVKRDDTCSEMS</sequence>
<keyword evidence="2" id="KW-1185">Reference proteome</keyword>
<accession>A0ACC2LJK3</accession>
<name>A0ACC2LJK3_PERAE</name>
<organism evidence="1 2">
    <name type="scientific">Persea americana</name>
    <name type="common">Avocado</name>
    <dbReference type="NCBI Taxonomy" id="3435"/>
    <lineage>
        <taxon>Eukaryota</taxon>
        <taxon>Viridiplantae</taxon>
        <taxon>Streptophyta</taxon>
        <taxon>Embryophyta</taxon>
        <taxon>Tracheophyta</taxon>
        <taxon>Spermatophyta</taxon>
        <taxon>Magnoliopsida</taxon>
        <taxon>Magnoliidae</taxon>
        <taxon>Laurales</taxon>
        <taxon>Lauraceae</taxon>
        <taxon>Persea</taxon>
    </lineage>
</organism>
<comment type="caution">
    <text evidence="1">The sequence shown here is derived from an EMBL/GenBank/DDBJ whole genome shotgun (WGS) entry which is preliminary data.</text>
</comment>
<dbReference type="EMBL" id="CM056816">
    <property type="protein sequence ID" value="KAJ8633548.1"/>
    <property type="molecule type" value="Genomic_DNA"/>
</dbReference>
<reference evidence="1 2" key="1">
    <citation type="journal article" date="2022" name="Hortic Res">
        <title>A haplotype resolved chromosomal level avocado genome allows analysis of novel avocado genes.</title>
        <authorList>
            <person name="Nath O."/>
            <person name="Fletcher S.J."/>
            <person name="Hayward A."/>
            <person name="Shaw L.M."/>
            <person name="Masouleh A.K."/>
            <person name="Furtado A."/>
            <person name="Henry R.J."/>
            <person name="Mitter N."/>
        </authorList>
    </citation>
    <scope>NUCLEOTIDE SEQUENCE [LARGE SCALE GENOMIC DNA]</scope>
    <source>
        <strain evidence="2">cv. Hass</strain>
    </source>
</reference>
<dbReference type="Proteomes" id="UP001234297">
    <property type="component" value="Chromosome 8"/>
</dbReference>
<gene>
    <name evidence="1" type="ORF">MRB53_026884</name>
</gene>